<dbReference type="PANTHER" id="PTHR32552">
    <property type="entry name" value="FERRICHROME IRON RECEPTOR-RELATED"/>
    <property type="match status" value="1"/>
</dbReference>
<organism evidence="17 18">
    <name type="scientific">Sphingomonas rustica</name>
    <dbReference type="NCBI Taxonomy" id="3103142"/>
    <lineage>
        <taxon>Bacteria</taxon>
        <taxon>Pseudomonadati</taxon>
        <taxon>Pseudomonadota</taxon>
        <taxon>Alphaproteobacteria</taxon>
        <taxon>Sphingomonadales</taxon>
        <taxon>Sphingomonadaceae</taxon>
        <taxon>Sphingomonas</taxon>
    </lineage>
</organism>
<evidence type="ECO:0000256" key="11">
    <source>
        <dbReference type="PROSITE-ProRule" id="PRU01360"/>
    </source>
</evidence>
<keyword evidence="3 11" id="KW-1134">Transmembrane beta strand</keyword>
<keyword evidence="14" id="KW-0732">Signal</keyword>
<evidence type="ECO:0000313" key="17">
    <source>
        <dbReference type="EMBL" id="MEN3746583.1"/>
    </source>
</evidence>
<evidence type="ECO:0000256" key="14">
    <source>
        <dbReference type="SAM" id="SignalP"/>
    </source>
</evidence>
<evidence type="ECO:0000259" key="15">
    <source>
        <dbReference type="Pfam" id="PF00593"/>
    </source>
</evidence>
<comment type="similarity">
    <text evidence="11 12">Belongs to the TonB-dependent receptor family.</text>
</comment>
<evidence type="ECO:0000256" key="5">
    <source>
        <dbReference type="ARBA" id="ARBA00022692"/>
    </source>
</evidence>
<comment type="caution">
    <text evidence="17">The sequence shown here is derived from an EMBL/GenBank/DDBJ whole genome shotgun (WGS) entry which is preliminary data.</text>
</comment>
<feature type="compositionally biased region" description="Low complexity" evidence="13">
    <location>
        <begin position="20"/>
        <end position="46"/>
    </location>
</feature>
<dbReference type="Pfam" id="PF00593">
    <property type="entry name" value="TonB_dep_Rec_b-barrel"/>
    <property type="match status" value="1"/>
</dbReference>
<dbReference type="Proteomes" id="UP001427805">
    <property type="component" value="Unassembled WGS sequence"/>
</dbReference>
<dbReference type="PANTHER" id="PTHR32552:SF81">
    <property type="entry name" value="TONB-DEPENDENT OUTER MEMBRANE RECEPTOR"/>
    <property type="match status" value="1"/>
</dbReference>
<dbReference type="Pfam" id="PF07715">
    <property type="entry name" value="Plug"/>
    <property type="match status" value="1"/>
</dbReference>
<evidence type="ECO:0000256" key="7">
    <source>
        <dbReference type="ARBA" id="ARBA00023065"/>
    </source>
</evidence>
<dbReference type="SUPFAM" id="SSF56935">
    <property type="entry name" value="Porins"/>
    <property type="match status" value="1"/>
</dbReference>
<name>A0ABV0B4N8_9SPHN</name>
<evidence type="ECO:0000256" key="8">
    <source>
        <dbReference type="ARBA" id="ARBA00023077"/>
    </source>
</evidence>
<protein>
    <submittedName>
        <fullName evidence="17">TonB-dependent receptor</fullName>
    </submittedName>
</protein>
<proteinExistence type="inferred from homology"/>
<feature type="region of interest" description="Disordered" evidence="13">
    <location>
        <begin position="20"/>
        <end position="49"/>
    </location>
</feature>
<keyword evidence="9 11" id="KW-0472">Membrane</keyword>
<feature type="domain" description="TonB-dependent receptor plug" evidence="16">
    <location>
        <begin position="66"/>
        <end position="175"/>
    </location>
</feature>
<keyword evidence="5 11" id="KW-0812">Transmembrane</keyword>
<keyword evidence="4" id="KW-0410">Iron transport</keyword>
<accession>A0ABV0B4N8</accession>
<gene>
    <name evidence="17" type="ORF">TPR58_05345</name>
</gene>
<dbReference type="RefSeq" id="WP_346245581.1">
    <property type="nucleotide sequence ID" value="NZ_JBDIZK010000002.1"/>
</dbReference>
<evidence type="ECO:0000259" key="16">
    <source>
        <dbReference type="Pfam" id="PF07715"/>
    </source>
</evidence>
<sequence length="844" mass="90235">MKLLASASFLAVVATVPAGAQTTGTTTPPPVAADAPAQDAPPQDAAESQGGLTEIVVTAQRRNESVQSVPIAISAFSAEALQTRGITNTLEIAQFVPNMVAQANTGLGSANSFYIRGLGNTETIPTFDPPVGTYIDDIYISRQSANNLSLFDVERVEVLRGPQGTLFGRNTTGGAVNVIMAQPKLGEFGGFAEVGYGTYNKKLARASVDLPLAPTFSAKVSGYWQDDDGYVRNVTTGQRMNDDDGWGVRLGLRGELSSRVRWNGSYAYIEANGENILNFACNPRVPTECDGRYSSTGYRAGDTATTSPFAPLVISGRKANFLNGNRTQSNLVTSNFAIDLGGKATLSLITGYVRQEQQYGLDFYDGRSAPTLANPNPAVWGDARGGFVILNDSYADQFSQEVKLNGTIGNDLIEYVAGFYYITESNYSDFADIFSTSPTTTLLLADRTMRNTTEAYAGYAQADLNITNALKLTAGIRYTDENKTIDFRDNRPQCSSGAIAVTCLDTQNLIAANGARIPTELNSKIWTPRFAINYQPSRDLLIFASATRGFKSGGWAARVSSPANALPFAPEKVWSYEAGVKSEFFNRRVRVNLTAYLTDVSDLQTPAGLVSPTGAVTFITRNFADYRNKGIEAELTFAPVDGLNLFVNGGYQDDKYIIDAGAPEFDEYGTRSVASQQAACRALIAAGAVGGGPGTTTVCGVGIVKADGSLAKPVRTPDFTLSMGASYEMPLGSLSLVPTVSASYRSAQEVQSANLTYYSGDISGTNGNFTINPYGNGDIVLGSESPGLWQVNAGLSLNGPDRAWQLSVTCTNCLNDYGANTYLGYNYINPPRTVLARLRVNFGR</sequence>
<comment type="subcellular location">
    <subcellularLocation>
        <location evidence="1 11">Cell outer membrane</location>
        <topology evidence="1 11">Multi-pass membrane protein</topology>
    </subcellularLocation>
</comment>
<evidence type="ECO:0000256" key="6">
    <source>
        <dbReference type="ARBA" id="ARBA00023004"/>
    </source>
</evidence>
<evidence type="ECO:0000256" key="1">
    <source>
        <dbReference type="ARBA" id="ARBA00004571"/>
    </source>
</evidence>
<evidence type="ECO:0000313" key="18">
    <source>
        <dbReference type="Proteomes" id="UP001427805"/>
    </source>
</evidence>
<keyword evidence="2 11" id="KW-0813">Transport</keyword>
<dbReference type="InterPro" id="IPR036942">
    <property type="entry name" value="Beta-barrel_TonB_sf"/>
</dbReference>
<evidence type="ECO:0000256" key="12">
    <source>
        <dbReference type="RuleBase" id="RU003357"/>
    </source>
</evidence>
<evidence type="ECO:0000256" key="3">
    <source>
        <dbReference type="ARBA" id="ARBA00022452"/>
    </source>
</evidence>
<dbReference type="Gene3D" id="2.40.170.20">
    <property type="entry name" value="TonB-dependent receptor, beta-barrel domain"/>
    <property type="match status" value="1"/>
</dbReference>
<dbReference type="PROSITE" id="PS52016">
    <property type="entry name" value="TONB_DEPENDENT_REC_3"/>
    <property type="match status" value="1"/>
</dbReference>
<evidence type="ECO:0000256" key="4">
    <source>
        <dbReference type="ARBA" id="ARBA00022496"/>
    </source>
</evidence>
<evidence type="ECO:0000256" key="13">
    <source>
        <dbReference type="SAM" id="MobiDB-lite"/>
    </source>
</evidence>
<evidence type="ECO:0000256" key="9">
    <source>
        <dbReference type="ARBA" id="ARBA00023136"/>
    </source>
</evidence>
<dbReference type="InterPro" id="IPR012910">
    <property type="entry name" value="Plug_dom"/>
</dbReference>
<keyword evidence="7" id="KW-0406">Ion transport</keyword>
<keyword evidence="18" id="KW-1185">Reference proteome</keyword>
<evidence type="ECO:0000256" key="2">
    <source>
        <dbReference type="ARBA" id="ARBA00022448"/>
    </source>
</evidence>
<feature type="chain" id="PRO_5047496928" evidence="14">
    <location>
        <begin position="21"/>
        <end position="844"/>
    </location>
</feature>
<dbReference type="InterPro" id="IPR039426">
    <property type="entry name" value="TonB-dep_rcpt-like"/>
</dbReference>
<keyword evidence="17" id="KW-0675">Receptor</keyword>
<reference evidence="17 18" key="1">
    <citation type="submission" date="2024-05" db="EMBL/GenBank/DDBJ databases">
        <title>Sphingomonas sp. HF-S3 16S ribosomal RNA gene Genome sequencing and assembly.</title>
        <authorList>
            <person name="Lee H."/>
        </authorList>
    </citation>
    <scope>NUCLEOTIDE SEQUENCE [LARGE SCALE GENOMIC DNA]</scope>
    <source>
        <strain evidence="17 18">HF-S3</strain>
    </source>
</reference>
<keyword evidence="6" id="KW-0408">Iron</keyword>
<feature type="domain" description="TonB-dependent receptor-like beta-barrel" evidence="15">
    <location>
        <begin position="305"/>
        <end position="812"/>
    </location>
</feature>
<keyword evidence="10 11" id="KW-0998">Cell outer membrane</keyword>
<dbReference type="InterPro" id="IPR000531">
    <property type="entry name" value="Beta-barrel_TonB"/>
</dbReference>
<feature type="signal peptide" evidence="14">
    <location>
        <begin position="1"/>
        <end position="20"/>
    </location>
</feature>
<keyword evidence="8 12" id="KW-0798">TonB box</keyword>
<dbReference type="EMBL" id="JBDIZK010000002">
    <property type="protein sequence ID" value="MEN3746583.1"/>
    <property type="molecule type" value="Genomic_DNA"/>
</dbReference>
<evidence type="ECO:0000256" key="10">
    <source>
        <dbReference type="ARBA" id="ARBA00023237"/>
    </source>
</evidence>